<feature type="transmembrane region" description="Helical" evidence="1">
    <location>
        <begin position="27"/>
        <end position="46"/>
    </location>
</feature>
<dbReference type="PANTHER" id="PTHR37423">
    <property type="entry name" value="SOLUBLE LYTIC MUREIN TRANSGLYCOSYLASE-RELATED"/>
    <property type="match status" value="1"/>
</dbReference>
<dbReference type="InterPro" id="IPR008258">
    <property type="entry name" value="Transglycosylase_SLT_dom_1"/>
</dbReference>
<evidence type="ECO:0000313" key="4">
    <source>
        <dbReference type="Proteomes" id="UP000305282"/>
    </source>
</evidence>
<dbReference type="SUPFAM" id="SSF53955">
    <property type="entry name" value="Lysozyme-like"/>
    <property type="match status" value="1"/>
</dbReference>
<gene>
    <name evidence="3" type="ORF">E7Y31_05835</name>
</gene>
<keyword evidence="1" id="KW-1133">Transmembrane helix</keyword>
<dbReference type="EMBL" id="SSXH01000086">
    <property type="protein sequence ID" value="THJ75390.1"/>
    <property type="molecule type" value="Genomic_DNA"/>
</dbReference>
<dbReference type="OrthoDB" id="9815778at2"/>
<evidence type="ECO:0000313" key="3">
    <source>
        <dbReference type="EMBL" id="THJ75390.1"/>
    </source>
</evidence>
<accession>A0A4S5ETH9</accession>
<dbReference type="PANTHER" id="PTHR37423:SF2">
    <property type="entry name" value="MEMBRANE-BOUND LYTIC MUREIN TRANSGLYCOSYLASE C"/>
    <property type="match status" value="1"/>
</dbReference>
<dbReference type="Pfam" id="PF01464">
    <property type="entry name" value="SLT"/>
    <property type="match status" value="1"/>
</dbReference>
<dbReference type="AlphaFoldDB" id="A0A4S5ETH9"/>
<evidence type="ECO:0000256" key="1">
    <source>
        <dbReference type="SAM" id="Phobius"/>
    </source>
</evidence>
<comment type="caution">
    <text evidence="3">The sequence shown here is derived from an EMBL/GenBank/DDBJ whole genome shotgun (WGS) entry which is preliminary data.</text>
</comment>
<keyword evidence="4" id="KW-1185">Reference proteome</keyword>
<organism evidence="3 4">
    <name type="scientific">Candidatus Frankia alpina</name>
    <dbReference type="NCBI Taxonomy" id="2699483"/>
    <lineage>
        <taxon>Bacteria</taxon>
        <taxon>Bacillati</taxon>
        <taxon>Actinomycetota</taxon>
        <taxon>Actinomycetes</taxon>
        <taxon>Frankiales</taxon>
        <taxon>Frankiaceae</taxon>
        <taxon>Frankia</taxon>
    </lineage>
</organism>
<sequence length="182" mass="18233">MTVESGWPLVALVAAAAVAWWLRQRLVVACLLAAVAAVAAVGPFVGGGPSGGPLAPGAPVPAALRPLINQAGGQCAEITPALLAAQLNQESGFNPRARSAVGAMGIAQFMPATWASWGQGGDPWDPADAIPAQARLMCALAARYGERTALALAAYNCGPGPIDRAGAVPAIAETRGYVAAIT</sequence>
<feature type="domain" description="Transglycosylase SLT" evidence="2">
    <location>
        <begin position="73"/>
        <end position="167"/>
    </location>
</feature>
<keyword evidence="1" id="KW-0472">Membrane</keyword>
<name>A0A4S5ETH9_9ACTN</name>
<dbReference type="Proteomes" id="UP000305282">
    <property type="component" value="Unassembled WGS sequence"/>
</dbReference>
<dbReference type="InterPro" id="IPR023346">
    <property type="entry name" value="Lysozyme-like_dom_sf"/>
</dbReference>
<evidence type="ECO:0000259" key="2">
    <source>
        <dbReference type="Pfam" id="PF01464"/>
    </source>
</evidence>
<reference evidence="3 4" key="1">
    <citation type="submission" date="2019-04" db="EMBL/GenBank/DDBJ databases">
        <title>Draft genome sequences for three unisolated Alnus-infective Frankia Sp+ strains, AgTrS, AiOr and AvVan, the first sequenced Frankia strains able to sporulate in-planta.</title>
        <authorList>
            <person name="Bethencourt L."/>
            <person name="Vautrin F."/>
            <person name="Taib N."/>
            <person name="Dubost A."/>
            <person name="Castro-Garcia L."/>
            <person name="Imbaud O."/>
            <person name="Abrouk D."/>
            <person name="Fournier P."/>
            <person name="Briolay J."/>
            <person name="Nguyen A."/>
            <person name="Normand P."/>
            <person name="Fernandez M.P."/>
            <person name="Brochier-Armanet C."/>
            <person name="Herrera-Belaroussi A."/>
        </authorList>
    </citation>
    <scope>NUCLEOTIDE SEQUENCE [LARGE SCALE GENOMIC DNA]</scope>
    <source>
        <strain evidence="3 4">AvVan</strain>
    </source>
</reference>
<dbReference type="Gene3D" id="1.10.530.10">
    <property type="match status" value="1"/>
</dbReference>
<protein>
    <submittedName>
        <fullName evidence="3">Lytic transglycosylase domain-containing protein</fullName>
    </submittedName>
</protein>
<dbReference type="CDD" id="cd00254">
    <property type="entry name" value="LT-like"/>
    <property type="match status" value="1"/>
</dbReference>
<proteinExistence type="predicted"/>
<feature type="transmembrane region" description="Helical" evidence="1">
    <location>
        <begin position="6"/>
        <end position="22"/>
    </location>
</feature>
<keyword evidence="1" id="KW-0812">Transmembrane</keyword>
<feature type="non-terminal residue" evidence="3">
    <location>
        <position position="182"/>
    </location>
</feature>